<evidence type="ECO:0000313" key="2">
    <source>
        <dbReference type="Proteomes" id="UP001610446"/>
    </source>
</evidence>
<name>A0ABR4KXS7_9EURO</name>
<protein>
    <recommendedName>
        <fullName evidence="3">Emp24/gp25L/p24 family/GOLD-domain-containing protein</fullName>
    </recommendedName>
</protein>
<evidence type="ECO:0008006" key="3">
    <source>
        <dbReference type="Google" id="ProtNLM"/>
    </source>
</evidence>
<organism evidence="1 2">
    <name type="scientific">Aspergillus pseudoustus</name>
    <dbReference type="NCBI Taxonomy" id="1810923"/>
    <lineage>
        <taxon>Eukaryota</taxon>
        <taxon>Fungi</taxon>
        <taxon>Dikarya</taxon>
        <taxon>Ascomycota</taxon>
        <taxon>Pezizomycotina</taxon>
        <taxon>Eurotiomycetes</taxon>
        <taxon>Eurotiomycetidae</taxon>
        <taxon>Eurotiales</taxon>
        <taxon>Aspergillaceae</taxon>
        <taxon>Aspergillus</taxon>
        <taxon>Aspergillus subgen. Nidulantes</taxon>
    </lineage>
</organism>
<reference evidence="1 2" key="1">
    <citation type="submission" date="2024-07" db="EMBL/GenBank/DDBJ databases">
        <title>Section-level genome sequencing and comparative genomics of Aspergillus sections Usti and Cavernicolus.</title>
        <authorList>
            <consortium name="Lawrence Berkeley National Laboratory"/>
            <person name="Nybo J.L."/>
            <person name="Vesth T.C."/>
            <person name="Theobald S."/>
            <person name="Frisvad J.C."/>
            <person name="Larsen T.O."/>
            <person name="Kjaerboelling I."/>
            <person name="Rothschild-Mancinelli K."/>
            <person name="Lyhne E.K."/>
            <person name="Kogle M.E."/>
            <person name="Barry K."/>
            <person name="Clum A."/>
            <person name="Na H."/>
            <person name="Ledsgaard L."/>
            <person name="Lin J."/>
            <person name="Lipzen A."/>
            <person name="Kuo A."/>
            <person name="Riley R."/>
            <person name="Mondo S."/>
            <person name="Labutti K."/>
            <person name="Haridas S."/>
            <person name="Pangalinan J."/>
            <person name="Salamov A.A."/>
            <person name="Simmons B.A."/>
            <person name="Magnuson J.K."/>
            <person name="Chen J."/>
            <person name="Drula E."/>
            <person name="Henrissat B."/>
            <person name="Wiebenga A."/>
            <person name="Lubbers R.J."/>
            <person name="Gomes A.C."/>
            <person name="Makela M.R."/>
            <person name="Stajich J."/>
            <person name="Grigoriev I.V."/>
            <person name="Mortensen U.H."/>
            <person name="De Vries R.P."/>
            <person name="Baker S.E."/>
            <person name="Andersen M.R."/>
        </authorList>
    </citation>
    <scope>NUCLEOTIDE SEQUENCE [LARGE SCALE GENOMIC DNA]</scope>
    <source>
        <strain evidence="1 2">CBS 123904</strain>
    </source>
</reference>
<gene>
    <name evidence="1" type="ORF">BJY01DRAFT_242465</name>
</gene>
<dbReference type="Gene3D" id="3.30.360.10">
    <property type="entry name" value="Dihydrodipicolinate Reductase, domain 2"/>
    <property type="match status" value="1"/>
</dbReference>
<comment type="caution">
    <text evidence="1">The sequence shown here is derived from an EMBL/GenBank/DDBJ whole genome shotgun (WGS) entry which is preliminary data.</text>
</comment>
<dbReference type="Proteomes" id="UP001610446">
    <property type="component" value="Unassembled WGS sequence"/>
</dbReference>
<evidence type="ECO:0000313" key="1">
    <source>
        <dbReference type="EMBL" id="KAL2857062.1"/>
    </source>
</evidence>
<dbReference type="EMBL" id="JBFXLU010000005">
    <property type="protein sequence ID" value="KAL2857062.1"/>
    <property type="molecule type" value="Genomic_DNA"/>
</dbReference>
<sequence>MSITRNMRFLAFSTIRPPRLASSLTKLLHEFCLISLALCVLFQCDGFALTYESGFDNVHRFDAHIEVYGGDKVVKVQFDSPYIKGLPTTIHIKQTVDGEYHETMRRITYEDSYTQEFCELWELVVSGRSVKTTISDAEEDLKIFQMIMQAGC</sequence>
<accession>A0ABR4KXS7</accession>
<keyword evidence="2" id="KW-1185">Reference proteome</keyword>
<proteinExistence type="predicted"/>